<sequence length="63" mass="7174">MDIIQESDTRRKAVEVVEACGEWFVHVVEGDQATSISFELEAFALVYAEGQRMRLGLDKVMRL</sequence>
<evidence type="ECO:0000313" key="1">
    <source>
        <dbReference type="EMBL" id="MBA1144596.1"/>
    </source>
</evidence>
<dbReference type="AlphaFoldDB" id="A0A838BDF8"/>
<protein>
    <submittedName>
        <fullName evidence="1">Uncharacterized protein</fullName>
    </submittedName>
</protein>
<dbReference type="Proteomes" id="UP000558284">
    <property type="component" value="Unassembled WGS sequence"/>
</dbReference>
<gene>
    <name evidence="1" type="ORF">H0241_30810</name>
</gene>
<organism evidence="1 2">
    <name type="scientific">Mesorhizobium neociceri</name>
    <dbReference type="NCBI Taxonomy" id="1307853"/>
    <lineage>
        <taxon>Bacteria</taxon>
        <taxon>Pseudomonadati</taxon>
        <taxon>Pseudomonadota</taxon>
        <taxon>Alphaproteobacteria</taxon>
        <taxon>Hyphomicrobiales</taxon>
        <taxon>Phyllobacteriaceae</taxon>
        <taxon>Mesorhizobium</taxon>
    </lineage>
</organism>
<accession>A0A838BDF8</accession>
<name>A0A838BDF8_9HYPH</name>
<reference evidence="1 2" key="1">
    <citation type="submission" date="2020-07" db="EMBL/GenBank/DDBJ databases">
        <title>Definition of the novel symbiovar canariense within Mesorhizobium novociceri, a new species of genus Mesorhizobium nodulating Cicer canariense in the Caldera de Taburiente National Park (La Palma, Canary Islands).</title>
        <authorList>
            <person name="Leon-Barrios M."/>
            <person name="Perez-Yepez J."/>
            <person name="Flores-Felix J.D."/>
            <person name="Ramirez-Baena M.H."/>
            <person name="Pulido-Suarez L."/>
            <person name="Igual J.M."/>
            <person name="Velazquez E."/>
            <person name="Peix A."/>
        </authorList>
    </citation>
    <scope>NUCLEOTIDE SEQUENCE [LARGE SCALE GENOMIC DNA]</scope>
    <source>
        <strain evidence="1 2">CCANP35</strain>
    </source>
</reference>
<dbReference type="EMBL" id="JACDTY010000025">
    <property type="protein sequence ID" value="MBA1144596.1"/>
    <property type="molecule type" value="Genomic_DNA"/>
</dbReference>
<keyword evidence="2" id="KW-1185">Reference proteome</keyword>
<evidence type="ECO:0000313" key="2">
    <source>
        <dbReference type="Proteomes" id="UP000558284"/>
    </source>
</evidence>
<comment type="caution">
    <text evidence="1">The sequence shown here is derived from an EMBL/GenBank/DDBJ whole genome shotgun (WGS) entry which is preliminary data.</text>
</comment>
<proteinExistence type="predicted"/>
<dbReference type="RefSeq" id="WP_181061534.1">
    <property type="nucleotide sequence ID" value="NZ_JACDTY010000025.1"/>
</dbReference>